<keyword evidence="4" id="KW-1185">Reference proteome</keyword>
<dbReference type="Gene3D" id="3.40.50.12780">
    <property type="entry name" value="N-terminal domain of ligase-like"/>
    <property type="match status" value="1"/>
</dbReference>
<sequence>MTPRLLHELLDRRTAATPDAPALARDDLRWTYADLRRRSHTLAAWLAGRGVGRGDRVLVAAPHAPDTVALLYAVSRLGAVYVVVSDRIRPFHLDHILADSEPALVLAADSAAETVSRSTAKVHKLSELPATGTAEVPASRAAGVDILSLIYTSGSTAMPKAVVSTHEQVLFAVSAIAERLGYRAGDRVLCCLPLSFDYGLYQAFLAAEAGACLVLGDEGAAGPALLSTVEREAVTVLPLVPGLGATLARLAARAGRFPASLRLVTNTGAALPAALSARLRELSPDLDVVAMYGLTECKRVSIEDPNAYLTRPGSAGRPLPGTEVLVLDEHGAELPPGQVGQFAVRGPNVMAGYWRAPELTAHRFPRDAYGRATLLTGDRGKVDEDGNLYFAGRDDDLYKQDGFRVSAVEVEGAAADVDGVTEAAVLPPAGDRPAVLAVTGELDAAQLREGLAERLEPHKIPDRVEVVGALPHGVNGKIDKRALEAAL</sequence>
<dbReference type="InterPro" id="IPR000873">
    <property type="entry name" value="AMP-dep_synth/lig_dom"/>
</dbReference>
<evidence type="ECO:0000259" key="1">
    <source>
        <dbReference type="Pfam" id="PF00501"/>
    </source>
</evidence>
<organism evidence="3 4">
    <name type="scientific">Amycolatopsis australiensis</name>
    <dbReference type="NCBI Taxonomy" id="546364"/>
    <lineage>
        <taxon>Bacteria</taxon>
        <taxon>Bacillati</taxon>
        <taxon>Actinomycetota</taxon>
        <taxon>Actinomycetes</taxon>
        <taxon>Pseudonocardiales</taxon>
        <taxon>Pseudonocardiaceae</taxon>
        <taxon>Amycolatopsis</taxon>
    </lineage>
</organism>
<accession>A0A1K1SBJ5</accession>
<dbReference type="PANTHER" id="PTHR43767:SF10">
    <property type="entry name" value="SURFACTIN SYNTHASE SUBUNIT 1"/>
    <property type="match status" value="1"/>
</dbReference>
<protein>
    <submittedName>
        <fullName evidence="3">Amino acid adenylation domain-containing protein</fullName>
    </submittedName>
</protein>
<dbReference type="SUPFAM" id="SSF56801">
    <property type="entry name" value="Acetyl-CoA synthetase-like"/>
    <property type="match status" value="1"/>
</dbReference>
<dbReference type="InterPro" id="IPR042099">
    <property type="entry name" value="ANL_N_sf"/>
</dbReference>
<feature type="domain" description="AMP-binding enzyme C-terminal" evidence="2">
    <location>
        <begin position="409"/>
        <end position="477"/>
    </location>
</feature>
<dbReference type="EMBL" id="FPJG01000006">
    <property type="protein sequence ID" value="SFW81405.1"/>
    <property type="molecule type" value="Genomic_DNA"/>
</dbReference>
<dbReference type="Proteomes" id="UP000182740">
    <property type="component" value="Unassembled WGS sequence"/>
</dbReference>
<name>A0A1K1SBJ5_9PSEU</name>
<dbReference type="Pfam" id="PF13193">
    <property type="entry name" value="AMP-binding_C"/>
    <property type="match status" value="1"/>
</dbReference>
<evidence type="ECO:0000313" key="4">
    <source>
        <dbReference type="Proteomes" id="UP000182740"/>
    </source>
</evidence>
<reference evidence="4" key="1">
    <citation type="submission" date="2016-11" db="EMBL/GenBank/DDBJ databases">
        <authorList>
            <person name="Varghese N."/>
            <person name="Submissions S."/>
        </authorList>
    </citation>
    <scope>NUCLEOTIDE SEQUENCE [LARGE SCALE GENOMIC DNA]</scope>
    <source>
        <strain evidence="4">DSM 44671</strain>
    </source>
</reference>
<evidence type="ECO:0000259" key="2">
    <source>
        <dbReference type="Pfam" id="PF13193"/>
    </source>
</evidence>
<dbReference type="InterPro" id="IPR050237">
    <property type="entry name" value="ATP-dep_AMP-bd_enzyme"/>
</dbReference>
<dbReference type="AlphaFoldDB" id="A0A1K1SBJ5"/>
<dbReference type="STRING" id="546364.SAMN04489730_5173"/>
<proteinExistence type="predicted"/>
<dbReference type="PANTHER" id="PTHR43767">
    <property type="entry name" value="LONG-CHAIN-FATTY-ACID--COA LIGASE"/>
    <property type="match status" value="1"/>
</dbReference>
<dbReference type="InterPro" id="IPR025110">
    <property type="entry name" value="AMP-bd_C"/>
</dbReference>
<dbReference type="InterPro" id="IPR045851">
    <property type="entry name" value="AMP-bd_C_sf"/>
</dbReference>
<evidence type="ECO:0000313" key="3">
    <source>
        <dbReference type="EMBL" id="SFW81405.1"/>
    </source>
</evidence>
<feature type="domain" description="AMP-dependent synthetase/ligase" evidence="1">
    <location>
        <begin position="11"/>
        <end position="354"/>
    </location>
</feature>
<dbReference type="GO" id="GO:0016877">
    <property type="term" value="F:ligase activity, forming carbon-sulfur bonds"/>
    <property type="evidence" value="ECO:0007669"/>
    <property type="project" value="UniProtKB-ARBA"/>
</dbReference>
<dbReference type="Gene3D" id="3.30.300.30">
    <property type="match status" value="1"/>
</dbReference>
<dbReference type="RefSeq" id="WP_072478690.1">
    <property type="nucleotide sequence ID" value="NZ_FPJG01000006.1"/>
</dbReference>
<dbReference type="Pfam" id="PF00501">
    <property type="entry name" value="AMP-binding"/>
    <property type="match status" value="1"/>
</dbReference>
<dbReference type="OrthoDB" id="2472181at2"/>
<gene>
    <name evidence="3" type="ORF">SAMN04489730_5173</name>
</gene>